<dbReference type="Proteomes" id="UP000029859">
    <property type="component" value="Unassembled WGS sequence"/>
</dbReference>
<dbReference type="AlphaFoldDB" id="A0A099T2Y1"/>
<dbReference type="PANTHER" id="PTHR10934:SF2">
    <property type="entry name" value="LARGE RIBOSOMAL SUBUNIT PROTEIN EL18"/>
    <property type="match status" value="1"/>
</dbReference>
<dbReference type="InterPro" id="IPR021131">
    <property type="entry name" value="Ribosomal_uL15/eL18"/>
</dbReference>
<reference evidence="7 8" key="1">
    <citation type="submission" date="2014-09" db="EMBL/GenBank/DDBJ databases">
        <title>Draft genome sequence of an obligately methylotrophic methanogen, Methanococcoides methylutens, isolated from marine sediment.</title>
        <authorList>
            <person name="Guan Y."/>
            <person name="Ngugi D.K."/>
            <person name="Blom J."/>
            <person name="Ali S."/>
            <person name="Ferry J.G."/>
            <person name="Stingl U."/>
        </authorList>
    </citation>
    <scope>NUCLEOTIDE SEQUENCE [LARGE SCALE GENOMIC DNA]</scope>
    <source>
        <strain evidence="7 8">DSM 2657</strain>
    </source>
</reference>
<evidence type="ECO:0000313" key="8">
    <source>
        <dbReference type="Proteomes" id="UP000029859"/>
    </source>
</evidence>
<dbReference type="GO" id="GO:0006412">
    <property type="term" value="P:translation"/>
    <property type="evidence" value="ECO:0007669"/>
    <property type="project" value="UniProtKB-UniRule"/>
</dbReference>
<dbReference type="InterPro" id="IPR001196">
    <property type="entry name" value="Ribosomal_uL15_CS"/>
</dbReference>
<dbReference type="InterPro" id="IPR022947">
    <property type="entry name" value="Ribosomal_eL18_arc"/>
</dbReference>
<dbReference type="OrthoDB" id="11309at2157"/>
<evidence type="ECO:0000256" key="4">
    <source>
        <dbReference type="ARBA" id="ARBA00035218"/>
    </source>
</evidence>
<evidence type="ECO:0000256" key="3">
    <source>
        <dbReference type="ARBA" id="ARBA00023274"/>
    </source>
</evidence>
<accession>A0A099T2Y1</accession>
<evidence type="ECO:0000256" key="2">
    <source>
        <dbReference type="ARBA" id="ARBA00022980"/>
    </source>
</evidence>
<dbReference type="NCBIfam" id="NF003079">
    <property type="entry name" value="PRK04005.1"/>
    <property type="match status" value="1"/>
</dbReference>
<dbReference type="GO" id="GO:0003735">
    <property type="term" value="F:structural constituent of ribosome"/>
    <property type="evidence" value="ECO:0007669"/>
    <property type="project" value="InterPro"/>
</dbReference>
<dbReference type="Gene3D" id="3.100.10.10">
    <property type="match status" value="1"/>
</dbReference>
<protein>
    <recommendedName>
        <fullName evidence="4 5">Large ribosomal subunit protein eL18</fullName>
    </recommendedName>
</protein>
<dbReference type="GO" id="GO:0022625">
    <property type="term" value="C:cytosolic large ribosomal subunit"/>
    <property type="evidence" value="ECO:0007669"/>
    <property type="project" value="TreeGrafter"/>
</dbReference>
<keyword evidence="3 5" id="KW-0687">Ribonucleoprotein</keyword>
<evidence type="ECO:0000256" key="1">
    <source>
        <dbReference type="ARBA" id="ARBA00006815"/>
    </source>
</evidence>
<dbReference type="Pfam" id="PF17135">
    <property type="entry name" value="Ribosomal_L18"/>
    <property type="match status" value="1"/>
</dbReference>
<keyword evidence="2 5" id="KW-0689">Ribosomal protein</keyword>
<dbReference type="EMBL" id="JRHO01000005">
    <property type="protein sequence ID" value="KGK99472.1"/>
    <property type="molecule type" value="Genomic_DNA"/>
</dbReference>
<evidence type="ECO:0000313" key="7">
    <source>
        <dbReference type="EMBL" id="KGK99472.1"/>
    </source>
</evidence>
<dbReference type="GeneID" id="69199419"/>
<dbReference type="InterPro" id="IPR000039">
    <property type="entry name" value="Ribosomal_eL18"/>
</dbReference>
<dbReference type="SUPFAM" id="SSF52080">
    <property type="entry name" value="Ribosomal proteins L15p and L18e"/>
    <property type="match status" value="1"/>
</dbReference>
<keyword evidence="8" id="KW-1185">Reference proteome</keyword>
<dbReference type="PANTHER" id="PTHR10934">
    <property type="entry name" value="60S RIBOSOMAL PROTEIN L18"/>
    <property type="match status" value="1"/>
</dbReference>
<evidence type="ECO:0000256" key="5">
    <source>
        <dbReference type="HAMAP-Rule" id="MF_00329"/>
    </source>
</evidence>
<dbReference type="PROSITE" id="PS00475">
    <property type="entry name" value="RIBOSOMAL_L15"/>
    <property type="match status" value="1"/>
</dbReference>
<comment type="similarity">
    <text evidence="1 5">Belongs to the eukaryotic ribosomal protein eL18 family.</text>
</comment>
<proteinExistence type="inferred from homology"/>
<dbReference type="FunFam" id="3.100.10.10:FF:000013">
    <property type="entry name" value="50S ribosomal protein L18e"/>
    <property type="match status" value="1"/>
</dbReference>
<dbReference type="InterPro" id="IPR036227">
    <property type="entry name" value="Ribosomal_uL15/eL18_sf"/>
</dbReference>
<comment type="caution">
    <text evidence="7">The sequence shown here is derived from an EMBL/GenBank/DDBJ whole genome shotgun (WGS) entry which is preliminary data.</text>
</comment>
<dbReference type="HAMAP" id="MF_00329">
    <property type="entry name" value="Ribosomal_eL18"/>
    <property type="match status" value="1"/>
</dbReference>
<feature type="domain" description="Large ribosomal subunit protein uL15/eL18" evidence="6">
    <location>
        <begin position="3"/>
        <end position="125"/>
    </location>
</feature>
<dbReference type="GO" id="GO:0003723">
    <property type="term" value="F:RNA binding"/>
    <property type="evidence" value="ECO:0007669"/>
    <property type="project" value="TreeGrafter"/>
</dbReference>
<dbReference type="RefSeq" id="WP_048193210.1">
    <property type="nucleotide sequence ID" value="NZ_CAAGSM010000007.1"/>
</dbReference>
<sequence length="126" mass="13495">MGKKTQAKISRKTNPRIPSLIAVLKDSARDNDAPIWKDMAKRLEKPNRNYAEVNLSKINRCAAENELVMIPGKVLGAGVLGHAVTVAALSFSTTAVDKITSAGGKCITIEQVLEENPAGSGIRILK</sequence>
<name>A0A099T2Y1_METMT</name>
<evidence type="ECO:0000259" key="6">
    <source>
        <dbReference type="Pfam" id="PF17135"/>
    </source>
</evidence>
<organism evidence="7 8">
    <name type="scientific">Methanococcoides methylutens</name>
    <dbReference type="NCBI Taxonomy" id="2226"/>
    <lineage>
        <taxon>Archaea</taxon>
        <taxon>Methanobacteriati</taxon>
        <taxon>Methanobacteriota</taxon>
        <taxon>Stenosarchaea group</taxon>
        <taxon>Methanomicrobia</taxon>
        <taxon>Methanosarcinales</taxon>
        <taxon>Methanosarcinaceae</taxon>
        <taxon>Methanococcoides</taxon>
    </lineage>
</organism>
<gene>
    <name evidence="5" type="primary">rpl18e</name>
    <name evidence="7" type="ORF">LI82_01575</name>
</gene>